<evidence type="ECO:0000313" key="8">
    <source>
        <dbReference type="EMBL" id="GAO51918.1"/>
    </source>
</evidence>
<reference evidence="8 9" key="1">
    <citation type="journal article" date="2011" name="J. Gen. Appl. Microbiol.">
        <title>Draft genome sequencing of the enigmatic yeast Saitoella complicata.</title>
        <authorList>
            <person name="Nishida H."/>
            <person name="Hamamoto M."/>
            <person name="Sugiyama J."/>
        </authorList>
    </citation>
    <scope>NUCLEOTIDE SEQUENCE [LARGE SCALE GENOMIC DNA]</scope>
    <source>
        <strain evidence="8 9">NRRL Y-17804</strain>
    </source>
</reference>
<dbReference type="Gene3D" id="3.60.130.10">
    <property type="entry name" value="Clavaminate synthase-like"/>
    <property type="match status" value="1"/>
</dbReference>
<evidence type="ECO:0000256" key="5">
    <source>
        <dbReference type="ARBA" id="ARBA00023002"/>
    </source>
</evidence>
<dbReference type="InterPro" id="IPR003819">
    <property type="entry name" value="TauD/TfdA-like"/>
</dbReference>
<dbReference type="STRING" id="698492.A0A0E9NQ52"/>
<accession>A0A0E9NQ52</accession>
<dbReference type="Pfam" id="PF02668">
    <property type="entry name" value="TauD"/>
    <property type="match status" value="1"/>
</dbReference>
<dbReference type="InterPro" id="IPR042098">
    <property type="entry name" value="TauD-like_sf"/>
</dbReference>
<evidence type="ECO:0000313" key="9">
    <source>
        <dbReference type="Proteomes" id="UP000033140"/>
    </source>
</evidence>
<keyword evidence="5" id="KW-0560">Oxidoreductase</keyword>
<reference evidence="8 9" key="3">
    <citation type="journal article" date="2015" name="Genome Announc.">
        <title>Draft Genome Sequence of the Archiascomycetous Yeast Saitoella complicata.</title>
        <authorList>
            <person name="Yamauchi K."/>
            <person name="Kondo S."/>
            <person name="Hamamoto M."/>
            <person name="Takahashi Y."/>
            <person name="Ogura Y."/>
            <person name="Hayashi T."/>
            <person name="Nishida H."/>
        </authorList>
    </citation>
    <scope>NUCLEOTIDE SEQUENCE [LARGE SCALE GENOMIC DNA]</scope>
    <source>
        <strain evidence="8 9">NRRL Y-17804</strain>
    </source>
</reference>
<keyword evidence="9" id="KW-1185">Reference proteome</keyword>
<dbReference type="AlphaFoldDB" id="A0A0E9NQ52"/>
<reference evidence="8 9" key="2">
    <citation type="journal article" date="2014" name="J. Gen. Appl. Microbiol.">
        <title>The early diverging ascomycetous budding yeast Saitoella complicata has three histone deacetylases belonging to the Clr6, Hos2, and Rpd3 lineages.</title>
        <authorList>
            <person name="Nishida H."/>
            <person name="Matsumoto T."/>
            <person name="Kondo S."/>
            <person name="Hamamoto M."/>
            <person name="Yoshikawa H."/>
        </authorList>
    </citation>
    <scope>NUCLEOTIDE SEQUENCE [LARGE SCALE GENOMIC DNA]</scope>
    <source>
        <strain evidence="8 9">NRRL Y-17804</strain>
    </source>
</reference>
<proteinExistence type="inferred from homology"/>
<comment type="similarity">
    <text evidence="2">Belongs to the TfdA dioxygenase family.</text>
</comment>
<keyword evidence="6" id="KW-0408">Iron</keyword>
<dbReference type="GO" id="GO:0016706">
    <property type="term" value="F:2-oxoglutarate-dependent dioxygenase activity"/>
    <property type="evidence" value="ECO:0007669"/>
    <property type="project" value="TreeGrafter"/>
</dbReference>
<dbReference type="EMBL" id="BACD03000055">
    <property type="protein sequence ID" value="GAO51918.1"/>
    <property type="molecule type" value="Genomic_DNA"/>
</dbReference>
<evidence type="ECO:0000256" key="2">
    <source>
        <dbReference type="ARBA" id="ARBA00005896"/>
    </source>
</evidence>
<evidence type="ECO:0000256" key="3">
    <source>
        <dbReference type="ARBA" id="ARBA00022723"/>
    </source>
</evidence>
<dbReference type="Proteomes" id="UP000033140">
    <property type="component" value="Unassembled WGS sequence"/>
</dbReference>
<name>A0A0E9NQ52_SAICN</name>
<organism evidence="8 9">
    <name type="scientific">Saitoella complicata (strain BCRC 22490 / CBS 7301 / JCM 7358 / NBRC 10748 / NRRL Y-17804)</name>
    <dbReference type="NCBI Taxonomy" id="698492"/>
    <lineage>
        <taxon>Eukaryota</taxon>
        <taxon>Fungi</taxon>
        <taxon>Dikarya</taxon>
        <taxon>Ascomycota</taxon>
        <taxon>Taphrinomycotina</taxon>
        <taxon>Taphrinomycotina incertae sedis</taxon>
        <taxon>Saitoella</taxon>
    </lineage>
</organism>
<dbReference type="FunFam" id="3.60.130.10:FF:000005">
    <property type="entry name" value="TfdA family taurine dioxygenase"/>
    <property type="match status" value="1"/>
</dbReference>
<dbReference type="PANTHER" id="PTHR30468">
    <property type="entry name" value="ALPHA-KETOGLUTARATE-DEPENDENT SULFONATE DIOXYGENASE"/>
    <property type="match status" value="1"/>
</dbReference>
<comment type="caution">
    <text evidence="8">The sequence shown here is derived from an EMBL/GenBank/DDBJ whole genome shotgun (WGS) entry which is preliminary data.</text>
</comment>
<feature type="domain" description="TauD/TfdA-like" evidence="7">
    <location>
        <begin position="86"/>
        <end position="396"/>
    </location>
</feature>
<keyword evidence="4" id="KW-0223">Dioxygenase</keyword>
<evidence type="ECO:0000256" key="6">
    <source>
        <dbReference type="ARBA" id="ARBA00023004"/>
    </source>
</evidence>
<evidence type="ECO:0000259" key="7">
    <source>
        <dbReference type="Pfam" id="PF02668"/>
    </source>
</evidence>
<dbReference type="GO" id="GO:0005737">
    <property type="term" value="C:cytoplasm"/>
    <property type="evidence" value="ECO:0007669"/>
    <property type="project" value="TreeGrafter"/>
</dbReference>
<evidence type="ECO:0000256" key="4">
    <source>
        <dbReference type="ARBA" id="ARBA00022964"/>
    </source>
</evidence>
<dbReference type="GO" id="GO:0046872">
    <property type="term" value="F:metal ion binding"/>
    <property type="evidence" value="ECO:0007669"/>
    <property type="project" value="UniProtKB-KW"/>
</dbReference>
<gene>
    <name evidence="8" type="ORF">G7K_6006-t1</name>
</gene>
<keyword evidence="3" id="KW-0479">Metal-binding</keyword>
<evidence type="ECO:0000256" key="1">
    <source>
        <dbReference type="ARBA" id="ARBA00001954"/>
    </source>
</evidence>
<dbReference type="OMA" id="YTILQMH"/>
<dbReference type="PANTHER" id="PTHR30468:SF10">
    <property type="entry name" value="TAUD_TFDA-LIKE DOMAIN-CONTAINING PROTEIN"/>
    <property type="match status" value="1"/>
</dbReference>
<dbReference type="SUPFAM" id="SSF51197">
    <property type="entry name" value="Clavaminate synthase-like"/>
    <property type="match status" value="1"/>
</dbReference>
<protein>
    <recommendedName>
        <fullName evidence="7">TauD/TfdA-like domain-containing protein</fullName>
    </recommendedName>
</protein>
<dbReference type="InterPro" id="IPR051323">
    <property type="entry name" value="AtsK-like"/>
</dbReference>
<comment type="cofactor">
    <cofactor evidence="1">
        <name>Fe(2+)</name>
        <dbReference type="ChEBI" id="CHEBI:29033"/>
    </cofactor>
</comment>
<sequence length="424" mass="47202">MRSTSLFIPFSSVLPRSTSILTFNNLTTSISQTVSSTMAPPSLDTAAPAYTFNDLKNKVQQSLDIDATPKATPYTYGGSLDSFNSFDITPIIGREFPDVDLRAVLNAPNREDLIHDLAVTISDRGVVFFRNQSLTTDEQKQLGLLLGELTGKPATSGLHIHPVINSGRDIGINEDSGEVTRKDDEISVISSDLNRKLYSDYGSQFADRLNNRVRDNFASTGWHSDITFEPVPANYTILKIHTLPPTGGDTLWASGYELYDRISPKLRQFLDTATGTFAQPNFNAAADKHAFKLYSAPRGAPENVGEDLTAIHPIVRTNPVTGWKSIFALGSHFSHINGLTKYESDWFKDYFHRLVTDNHDLQVRFKWNKNDVAIWDNRSVYHTATYDYGGKRQGNRVVALGERPYFDPASKSRREALGEVDAEA</sequence>